<dbReference type="EMBL" id="JAKKPZ010000012">
    <property type="protein sequence ID" value="KAI1714968.1"/>
    <property type="molecule type" value="Genomic_DNA"/>
</dbReference>
<evidence type="ECO:0000256" key="1">
    <source>
        <dbReference type="SAM" id="MobiDB-lite"/>
    </source>
</evidence>
<evidence type="ECO:0000313" key="3">
    <source>
        <dbReference type="EMBL" id="KAI1714968.1"/>
    </source>
</evidence>
<protein>
    <submittedName>
        <fullName evidence="3">Uncharacterized protein</fullName>
    </submittedName>
</protein>
<feature type="region of interest" description="Disordered" evidence="1">
    <location>
        <begin position="84"/>
        <end position="183"/>
    </location>
</feature>
<feature type="compositionally biased region" description="Polar residues" evidence="1">
    <location>
        <begin position="117"/>
        <end position="126"/>
    </location>
</feature>
<keyword evidence="4" id="KW-1185">Reference proteome</keyword>
<feature type="compositionally biased region" description="Acidic residues" evidence="1">
    <location>
        <begin position="95"/>
        <end position="104"/>
    </location>
</feature>
<gene>
    <name evidence="3" type="ORF">DdX_08243</name>
</gene>
<dbReference type="Proteomes" id="UP001201812">
    <property type="component" value="Unassembled WGS sequence"/>
</dbReference>
<dbReference type="AlphaFoldDB" id="A0AAD4R4A2"/>
<feature type="signal peptide" evidence="2">
    <location>
        <begin position="1"/>
        <end position="23"/>
    </location>
</feature>
<reference evidence="3" key="1">
    <citation type="submission" date="2022-01" db="EMBL/GenBank/DDBJ databases">
        <title>Genome Sequence Resource for Two Populations of Ditylenchus destructor, the Migratory Endoparasitic Phytonematode.</title>
        <authorList>
            <person name="Zhang H."/>
            <person name="Lin R."/>
            <person name="Xie B."/>
        </authorList>
    </citation>
    <scope>NUCLEOTIDE SEQUENCE</scope>
    <source>
        <strain evidence="3">BazhouSP</strain>
    </source>
</reference>
<keyword evidence="2" id="KW-0732">Signal</keyword>
<sequence length="183" mass="19752">MSPLISFFTFLALLIFFPGHGTSFRVNYDDLAEDQIVPQTQLIKRRSAEMASQIFSPVVLNSSESSSVEGSGFDPKSAVIMASRSARNAHLSSEESSEEVEASGEDPKNRAKRNRVQLDSSPNGNSEFADAHHDQGSGEAPSDAVDTVAESIQISSKQKRDSKNAEFVIQNDAEGSGESQLQA</sequence>
<evidence type="ECO:0000313" key="4">
    <source>
        <dbReference type="Proteomes" id="UP001201812"/>
    </source>
</evidence>
<feature type="chain" id="PRO_5042177265" evidence="2">
    <location>
        <begin position="24"/>
        <end position="183"/>
    </location>
</feature>
<accession>A0AAD4R4A2</accession>
<organism evidence="3 4">
    <name type="scientific">Ditylenchus destructor</name>
    <dbReference type="NCBI Taxonomy" id="166010"/>
    <lineage>
        <taxon>Eukaryota</taxon>
        <taxon>Metazoa</taxon>
        <taxon>Ecdysozoa</taxon>
        <taxon>Nematoda</taxon>
        <taxon>Chromadorea</taxon>
        <taxon>Rhabditida</taxon>
        <taxon>Tylenchina</taxon>
        <taxon>Tylenchomorpha</taxon>
        <taxon>Sphaerularioidea</taxon>
        <taxon>Anguinidae</taxon>
        <taxon>Anguininae</taxon>
        <taxon>Ditylenchus</taxon>
    </lineage>
</organism>
<comment type="caution">
    <text evidence="3">The sequence shown here is derived from an EMBL/GenBank/DDBJ whole genome shotgun (WGS) entry which is preliminary data.</text>
</comment>
<evidence type="ECO:0000256" key="2">
    <source>
        <dbReference type="SAM" id="SignalP"/>
    </source>
</evidence>
<name>A0AAD4R4A2_9BILA</name>
<proteinExistence type="predicted"/>